<evidence type="ECO:0000313" key="2">
    <source>
        <dbReference type="EMBL" id="SFT08896.1"/>
    </source>
</evidence>
<protein>
    <submittedName>
        <fullName evidence="2">Uncharacterized protein</fullName>
    </submittedName>
</protein>
<accession>A0A1I6V5K7</accession>
<organism evidence="2 3">
    <name type="scientific">Saccharopolyspora flava</name>
    <dbReference type="NCBI Taxonomy" id="95161"/>
    <lineage>
        <taxon>Bacteria</taxon>
        <taxon>Bacillati</taxon>
        <taxon>Actinomycetota</taxon>
        <taxon>Actinomycetes</taxon>
        <taxon>Pseudonocardiales</taxon>
        <taxon>Pseudonocardiaceae</taxon>
        <taxon>Saccharopolyspora</taxon>
    </lineage>
</organism>
<dbReference type="Proteomes" id="UP000198852">
    <property type="component" value="Unassembled WGS sequence"/>
</dbReference>
<keyword evidence="1" id="KW-0472">Membrane</keyword>
<keyword evidence="3" id="KW-1185">Reference proteome</keyword>
<feature type="transmembrane region" description="Helical" evidence="1">
    <location>
        <begin position="36"/>
        <end position="57"/>
    </location>
</feature>
<dbReference type="AlphaFoldDB" id="A0A1I6V5K7"/>
<dbReference type="EMBL" id="FOZX01000016">
    <property type="protein sequence ID" value="SFT08896.1"/>
    <property type="molecule type" value="Genomic_DNA"/>
</dbReference>
<proteinExistence type="predicted"/>
<keyword evidence="1" id="KW-1133">Transmembrane helix</keyword>
<gene>
    <name evidence="2" type="ORF">SAMN05660874_05605</name>
</gene>
<keyword evidence="1" id="KW-0812">Transmembrane</keyword>
<evidence type="ECO:0000313" key="3">
    <source>
        <dbReference type="Proteomes" id="UP000198852"/>
    </source>
</evidence>
<name>A0A1I6V5K7_9PSEU</name>
<evidence type="ECO:0000256" key="1">
    <source>
        <dbReference type="SAM" id="Phobius"/>
    </source>
</evidence>
<sequence>MINPESLPARLAPTPAAVVMLGMSYAASKAGVPISLVGGGIAIAALLAVTEPLKCLIATYSGRRKS</sequence>
<reference evidence="3" key="1">
    <citation type="submission" date="2016-10" db="EMBL/GenBank/DDBJ databases">
        <authorList>
            <person name="Varghese N."/>
            <person name="Submissions S."/>
        </authorList>
    </citation>
    <scope>NUCLEOTIDE SEQUENCE [LARGE SCALE GENOMIC DNA]</scope>
    <source>
        <strain evidence="3">DSM 44771</strain>
    </source>
</reference>